<dbReference type="Proteomes" id="UP001055879">
    <property type="component" value="Linkage Group LG07"/>
</dbReference>
<accession>A0ACB9B0T0</accession>
<keyword evidence="2" id="KW-1185">Reference proteome</keyword>
<gene>
    <name evidence="1" type="ORF">L6452_23069</name>
</gene>
<protein>
    <submittedName>
        <fullName evidence="1">Uncharacterized protein</fullName>
    </submittedName>
</protein>
<evidence type="ECO:0000313" key="2">
    <source>
        <dbReference type="Proteomes" id="UP001055879"/>
    </source>
</evidence>
<reference evidence="1 2" key="2">
    <citation type="journal article" date="2022" name="Mol. Ecol. Resour.">
        <title>The genomes of chicory, endive, great burdock and yacon provide insights into Asteraceae paleo-polyploidization history and plant inulin production.</title>
        <authorList>
            <person name="Fan W."/>
            <person name="Wang S."/>
            <person name="Wang H."/>
            <person name="Wang A."/>
            <person name="Jiang F."/>
            <person name="Liu H."/>
            <person name="Zhao H."/>
            <person name="Xu D."/>
            <person name="Zhang Y."/>
        </authorList>
    </citation>
    <scope>NUCLEOTIDE SEQUENCE [LARGE SCALE GENOMIC DNA]</scope>
    <source>
        <strain evidence="2">cv. Niubang</strain>
    </source>
</reference>
<organism evidence="1 2">
    <name type="scientific">Arctium lappa</name>
    <name type="common">Greater burdock</name>
    <name type="synonym">Lappa major</name>
    <dbReference type="NCBI Taxonomy" id="4217"/>
    <lineage>
        <taxon>Eukaryota</taxon>
        <taxon>Viridiplantae</taxon>
        <taxon>Streptophyta</taxon>
        <taxon>Embryophyta</taxon>
        <taxon>Tracheophyta</taxon>
        <taxon>Spermatophyta</taxon>
        <taxon>Magnoliopsida</taxon>
        <taxon>eudicotyledons</taxon>
        <taxon>Gunneridae</taxon>
        <taxon>Pentapetalae</taxon>
        <taxon>asterids</taxon>
        <taxon>campanulids</taxon>
        <taxon>Asterales</taxon>
        <taxon>Asteraceae</taxon>
        <taxon>Carduoideae</taxon>
        <taxon>Cardueae</taxon>
        <taxon>Arctiinae</taxon>
        <taxon>Arctium</taxon>
    </lineage>
</organism>
<proteinExistence type="predicted"/>
<dbReference type="EMBL" id="CM042053">
    <property type="protein sequence ID" value="KAI3716027.1"/>
    <property type="molecule type" value="Genomic_DNA"/>
</dbReference>
<evidence type="ECO:0000313" key="1">
    <source>
        <dbReference type="EMBL" id="KAI3716027.1"/>
    </source>
</evidence>
<reference evidence="2" key="1">
    <citation type="journal article" date="2022" name="Mol. Ecol. Resour.">
        <title>The genomes of chicory, endive, great burdock and yacon provide insights into Asteraceae palaeo-polyploidization history and plant inulin production.</title>
        <authorList>
            <person name="Fan W."/>
            <person name="Wang S."/>
            <person name="Wang H."/>
            <person name="Wang A."/>
            <person name="Jiang F."/>
            <person name="Liu H."/>
            <person name="Zhao H."/>
            <person name="Xu D."/>
            <person name="Zhang Y."/>
        </authorList>
    </citation>
    <scope>NUCLEOTIDE SEQUENCE [LARGE SCALE GENOMIC DNA]</scope>
    <source>
        <strain evidence="2">cv. Niubang</strain>
    </source>
</reference>
<comment type="caution">
    <text evidence="1">The sequence shown here is derived from an EMBL/GenBank/DDBJ whole genome shotgun (WGS) entry which is preliminary data.</text>
</comment>
<name>A0ACB9B0T0_ARCLA</name>
<sequence length="101" mass="11750">MSVTMASSIINLYYSSFPKNITLFCCESIHFHFIQVQINTRSLLHSLLYFHFSIMAFTYLFPIGSCYNFFVFQRHENHAKFVLRGVAKFVGLNNPILVSTK</sequence>